<dbReference type="Pfam" id="PF03544">
    <property type="entry name" value="TonB_C"/>
    <property type="match status" value="1"/>
</dbReference>
<organism evidence="3 4">
    <name type="scientific">Mucilaginibacter litoreus</name>
    <dbReference type="NCBI Taxonomy" id="1048221"/>
    <lineage>
        <taxon>Bacteria</taxon>
        <taxon>Pseudomonadati</taxon>
        <taxon>Bacteroidota</taxon>
        <taxon>Sphingobacteriia</taxon>
        <taxon>Sphingobacteriales</taxon>
        <taxon>Sphingobacteriaceae</taxon>
        <taxon>Mucilaginibacter</taxon>
    </lineage>
</organism>
<evidence type="ECO:0000256" key="1">
    <source>
        <dbReference type="SAM" id="Phobius"/>
    </source>
</evidence>
<keyword evidence="4" id="KW-1185">Reference proteome</keyword>
<dbReference type="Proteomes" id="UP001597010">
    <property type="component" value="Unassembled WGS sequence"/>
</dbReference>
<accession>A0ABW3AUW1</accession>
<proteinExistence type="predicted"/>
<dbReference type="Gene3D" id="3.30.1150.10">
    <property type="match status" value="1"/>
</dbReference>
<gene>
    <name evidence="3" type="ORF">ACFQZX_13340</name>
</gene>
<feature type="domain" description="TonB C-terminal" evidence="2">
    <location>
        <begin position="374"/>
        <end position="433"/>
    </location>
</feature>
<evidence type="ECO:0000313" key="4">
    <source>
        <dbReference type="Proteomes" id="UP001597010"/>
    </source>
</evidence>
<sequence length="439" mass="47125">MEDKRANISQIQQYLAGKLDAKAMHKLERETQDDPFLMDALEGYGNTESAQEANLTALHERLSTRTGTKVKRLTPWALTAIAASVIGFAVVVLLLKNNDVVPAESRVAMTRPATTTAPQPVEKTEQPVLAATGQEQEQQMQSSVQIKSSKKLNNRIAFNQSRQKLTAPRALTEEKEVAGPPVIPEVKSPEVSPLEAAVAEDLMDAKKQDTILGGEHIAVTNNAANVTVLNSKAKGASYKERDRRGDAALMGANLPPGLTGVVLSHTDGLPLPGAIVKVEGRSAATQTDVNGKFTLPNVKKDDKVSVNYLGYTGQTLNVKRSDSIKVELEVDKSALSEVVVAGYSAKRISNKAYPVGGWKAFKRYLDDKAKLTDGKTGTVGLKLTISADGTIADIAVTKSLNTRADNNAIDLIKNGPKWLGNANGQPEKVVVIVKFGNKE</sequence>
<dbReference type="SUPFAM" id="SSF74653">
    <property type="entry name" value="TolA/TonB C-terminal domain"/>
    <property type="match status" value="1"/>
</dbReference>
<dbReference type="EMBL" id="JBHTHZ010000012">
    <property type="protein sequence ID" value="MFD0794604.1"/>
    <property type="molecule type" value="Genomic_DNA"/>
</dbReference>
<dbReference type="Pfam" id="PF13715">
    <property type="entry name" value="CarbopepD_reg_2"/>
    <property type="match status" value="1"/>
</dbReference>
<dbReference type="Gene3D" id="2.60.40.1120">
    <property type="entry name" value="Carboxypeptidase-like, regulatory domain"/>
    <property type="match status" value="1"/>
</dbReference>
<dbReference type="InterPro" id="IPR037682">
    <property type="entry name" value="TonB_C"/>
</dbReference>
<protein>
    <submittedName>
        <fullName evidence="3">Carboxypeptidase-like regulatory domain-containing protein</fullName>
    </submittedName>
</protein>
<name>A0ABW3AUW1_9SPHI</name>
<dbReference type="InterPro" id="IPR008969">
    <property type="entry name" value="CarboxyPept-like_regulatory"/>
</dbReference>
<dbReference type="RefSeq" id="WP_377116109.1">
    <property type="nucleotide sequence ID" value="NZ_JBHTHZ010000012.1"/>
</dbReference>
<keyword evidence="1" id="KW-0812">Transmembrane</keyword>
<comment type="caution">
    <text evidence="3">The sequence shown here is derived from an EMBL/GenBank/DDBJ whole genome shotgun (WGS) entry which is preliminary data.</text>
</comment>
<evidence type="ECO:0000313" key="3">
    <source>
        <dbReference type="EMBL" id="MFD0794604.1"/>
    </source>
</evidence>
<evidence type="ECO:0000259" key="2">
    <source>
        <dbReference type="Pfam" id="PF03544"/>
    </source>
</evidence>
<feature type="transmembrane region" description="Helical" evidence="1">
    <location>
        <begin position="73"/>
        <end position="95"/>
    </location>
</feature>
<keyword evidence="1" id="KW-0472">Membrane</keyword>
<keyword evidence="1" id="KW-1133">Transmembrane helix</keyword>
<dbReference type="SUPFAM" id="SSF49464">
    <property type="entry name" value="Carboxypeptidase regulatory domain-like"/>
    <property type="match status" value="1"/>
</dbReference>
<reference evidence="4" key="1">
    <citation type="journal article" date="2019" name="Int. J. Syst. Evol. Microbiol.">
        <title>The Global Catalogue of Microorganisms (GCM) 10K type strain sequencing project: providing services to taxonomists for standard genome sequencing and annotation.</title>
        <authorList>
            <consortium name="The Broad Institute Genomics Platform"/>
            <consortium name="The Broad Institute Genome Sequencing Center for Infectious Disease"/>
            <person name="Wu L."/>
            <person name="Ma J."/>
        </authorList>
    </citation>
    <scope>NUCLEOTIDE SEQUENCE [LARGE SCALE GENOMIC DNA]</scope>
    <source>
        <strain evidence="4">CCUG 61484</strain>
    </source>
</reference>